<dbReference type="EMBL" id="CP003597">
    <property type="protein sequence ID" value="AFY88411.1"/>
    <property type="molecule type" value="Genomic_DNA"/>
</dbReference>
<evidence type="ECO:0000313" key="2">
    <source>
        <dbReference type="EMBL" id="AFY88411.1"/>
    </source>
</evidence>
<gene>
    <name evidence="2" type="ORF">Chro_2944</name>
</gene>
<dbReference type="InParanoid" id="K9U1V7"/>
<dbReference type="FunCoup" id="K9U1V7">
    <property type="interactions" value="190"/>
</dbReference>
<dbReference type="InterPro" id="IPR000836">
    <property type="entry name" value="PRTase_dom"/>
</dbReference>
<evidence type="ECO:0000313" key="3">
    <source>
        <dbReference type="Proteomes" id="UP000010384"/>
    </source>
</evidence>
<accession>K9U1V7</accession>
<keyword evidence="2" id="KW-0328">Glycosyltransferase</keyword>
<dbReference type="PANTHER" id="PTHR47505">
    <property type="entry name" value="DNA UTILIZATION PROTEIN YHGH"/>
    <property type="match status" value="1"/>
</dbReference>
<reference evidence="2 3" key="1">
    <citation type="submission" date="2012-06" db="EMBL/GenBank/DDBJ databases">
        <title>Finished chromosome of genome of Chroococcidiopsis thermalis PCC 7203.</title>
        <authorList>
            <consortium name="US DOE Joint Genome Institute"/>
            <person name="Gugger M."/>
            <person name="Coursin T."/>
            <person name="Rippka R."/>
            <person name="Tandeau De Marsac N."/>
            <person name="Huntemann M."/>
            <person name="Wei C.-L."/>
            <person name="Han J."/>
            <person name="Detter J.C."/>
            <person name="Han C."/>
            <person name="Tapia R."/>
            <person name="Davenport K."/>
            <person name="Daligault H."/>
            <person name="Erkkila T."/>
            <person name="Gu W."/>
            <person name="Munk A.C.C."/>
            <person name="Teshima H."/>
            <person name="Xu Y."/>
            <person name="Chain P."/>
            <person name="Chen A."/>
            <person name="Krypides N."/>
            <person name="Mavromatis K."/>
            <person name="Markowitz V."/>
            <person name="Szeto E."/>
            <person name="Ivanova N."/>
            <person name="Mikhailova N."/>
            <person name="Ovchinnikova G."/>
            <person name="Pagani I."/>
            <person name="Pati A."/>
            <person name="Goodwin L."/>
            <person name="Peters L."/>
            <person name="Pitluck S."/>
            <person name="Woyke T."/>
            <person name="Kerfeld C."/>
        </authorList>
    </citation>
    <scope>NUCLEOTIDE SEQUENCE [LARGE SCALE GENOMIC DNA]</scope>
    <source>
        <strain evidence="2 3">PCC 7203</strain>
    </source>
</reference>
<dbReference type="eggNOG" id="COG1040">
    <property type="taxonomic scope" value="Bacteria"/>
</dbReference>
<keyword evidence="3" id="KW-1185">Reference proteome</keyword>
<dbReference type="CDD" id="cd06223">
    <property type="entry name" value="PRTases_typeI"/>
    <property type="match status" value="1"/>
</dbReference>
<keyword evidence="2" id="KW-0808">Transferase</keyword>
<dbReference type="STRING" id="251229.Chro_2944"/>
<dbReference type="KEGG" id="cthe:Chro_2944"/>
<dbReference type="RefSeq" id="WP_015154958.1">
    <property type="nucleotide sequence ID" value="NC_019695.1"/>
</dbReference>
<sequence length="219" mass="24467">MWTDVISIFLKSNCPLCQRPTGKVFCVDCTRQLQHCQLSDRHVRSTTEIPVFAWGIYGGALKRAIAALKYEKKSQIAQPLGFWLADAWLNLPSTSSQPIVIPIPLHATKLRDRGFNQAELLARSFCQMTGLKLRSQGLERARQTVRQFELPANEREQNLVGAFHLGSDFRHRRPVRPVLILDDIYTTGATARSAAQTLRQEGIQVFGVVAIAATLKGKG</sequence>
<dbReference type="Gene3D" id="3.40.50.2020">
    <property type="match status" value="1"/>
</dbReference>
<dbReference type="SUPFAM" id="SSF53271">
    <property type="entry name" value="PRTase-like"/>
    <property type="match status" value="1"/>
</dbReference>
<dbReference type="PATRIC" id="fig|251229.3.peg.3437"/>
<dbReference type="InterPro" id="IPR029057">
    <property type="entry name" value="PRTase-like"/>
</dbReference>
<dbReference type="GO" id="GO:0016757">
    <property type="term" value="F:glycosyltransferase activity"/>
    <property type="evidence" value="ECO:0007669"/>
    <property type="project" value="UniProtKB-KW"/>
</dbReference>
<evidence type="ECO:0000256" key="1">
    <source>
        <dbReference type="ARBA" id="ARBA00008007"/>
    </source>
</evidence>
<proteinExistence type="inferred from homology"/>
<protein>
    <submittedName>
        <fullName evidence="2">Phosphoribosyltransferase</fullName>
    </submittedName>
</protein>
<comment type="similarity">
    <text evidence="1">Belongs to the ComF/GntX family.</text>
</comment>
<dbReference type="PANTHER" id="PTHR47505:SF1">
    <property type="entry name" value="DNA UTILIZATION PROTEIN YHGH"/>
    <property type="match status" value="1"/>
</dbReference>
<organism evidence="2 3">
    <name type="scientific">Chroococcidiopsis thermalis (strain PCC 7203)</name>
    <dbReference type="NCBI Taxonomy" id="251229"/>
    <lineage>
        <taxon>Bacteria</taxon>
        <taxon>Bacillati</taxon>
        <taxon>Cyanobacteriota</taxon>
        <taxon>Cyanophyceae</taxon>
        <taxon>Chroococcidiopsidales</taxon>
        <taxon>Chroococcidiopsidaceae</taxon>
        <taxon>Chroococcidiopsis</taxon>
    </lineage>
</organism>
<name>K9U1V7_CHRTP</name>
<dbReference type="InterPro" id="IPR051910">
    <property type="entry name" value="ComF/GntX_DNA_util-trans"/>
</dbReference>
<dbReference type="OrthoDB" id="9779910at2"/>
<dbReference type="AlphaFoldDB" id="K9U1V7"/>
<dbReference type="Proteomes" id="UP000010384">
    <property type="component" value="Chromosome"/>
</dbReference>
<dbReference type="HOGENOM" id="CLU_054549_1_0_3"/>